<evidence type="ECO:0000313" key="1">
    <source>
        <dbReference type="EMBL" id="RIH85624.1"/>
    </source>
</evidence>
<gene>
    <name evidence="1" type="ORF">Mlute_01515</name>
</gene>
<comment type="caution">
    <text evidence="1">The sequence shown here is derived from an EMBL/GenBank/DDBJ whole genome shotgun (WGS) entry which is preliminary data.</text>
</comment>
<reference evidence="1 2" key="1">
    <citation type="submission" date="2018-08" db="EMBL/GenBank/DDBJ databases">
        <title>Meiothermus luteus KCTC 52599 genome sequencing project.</title>
        <authorList>
            <person name="Da Costa M.S."/>
            <person name="Albuquerque L."/>
            <person name="Raposo P."/>
            <person name="Froufe H.J.C."/>
            <person name="Barroso C.S."/>
            <person name="Egas C."/>
        </authorList>
    </citation>
    <scope>NUCLEOTIDE SEQUENCE [LARGE SCALE GENOMIC DNA]</scope>
    <source>
        <strain evidence="1 2">KCTC 52599</strain>
    </source>
</reference>
<evidence type="ECO:0000313" key="2">
    <source>
        <dbReference type="Proteomes" id="UP000265800"/>
    </source>
</evidence>
<name>A0A399ELL4_9DEIN</name>
<keyword evidence="2" id="KW-1185">Reference proteome</keyword>
<dbReference type="EMBL" id="QWKZ01000042">
    <property type="protein sequence ID" value="RIH85624.1"/>
    <property type="molecule type" value="Genomic_DNA"/>
</dbReference>
<dbReference type="OrthoDB" id="26569at2"/>
<dbReference type="Proteomes" id="UP000265800">
    <property type="component" value="Unassembled WGS sequence"/>
</dbReference>
<dbReference type="AlphaFoldDB" id="A0A399ELL4"/>
<accession>A0A399ELL4</accession>
<protein>
    <submittedName>
        <fullName evidence="1">Uncharacterized protein</fullName>
    </submittedName>
</protein>
<proteinExistence type="predicted"/>
<organism evidence="1 2">
    <name type="scientific">Meiothermus luteus</name>
    <dbReference type="NCBI Taxonomy" id="2026184"/>
    <lineage>
        <taxon>Bacteria</taxon>
        <taxon>Thermotogati</taxon>
        <taxon>Deinococcota</taxon>
        <taxon>Deinococci</taxon>
        <taxon>Thermales</taxon>
        <taxon>Thermaceae</taxon>
        <taxon>Meiothermus</taxon>
    </lineage>
</organism>
<dbReference type="RefSeq" id="WP_119360143.1">
    <property type="nucleotide sequence ID" value="NZ_QWKZ01000042.1"/>
</dbReference>
<sequence>MESTLTATRPTLEPLSCPSQQPVRLVLNRPQPKCTVRVLWECFRIGKAWGEAMETYGLQQD</sequence>